<dbReference type="InterPro" id="IPR029442">
    <property type="entry name" value="GyrI-like"/>
</dbReference>
<comment type="caution">
    <text evidence="2">The sequence shown here is derived from an EMBL/GenBank/DDBJ whole genome shotgun (WGS) entry which is preliminary data.</text>
</comment>
<sequence length="197" mass="23644">MQYRKSKLWSFKNMLSCKKTNYSIPAPTFRRLEQKEFHGEKIFYKDIIPSNNPLSTLKWNTVDSYLSKDNNPIYISHKLEEDKKDKENMHFNAVFWNNENSYTSSEELTEGIYACFSFTGSRNNYRTFIYNIYMNTLPFYGLQRKDSYDLEIIKKLDSDTYQFEYLLPVIYNEEIYKNNAHNYDETSSIQTLMKKSI</sequence>
<dbReference type="AlphaFoldDB" id="A0A627FCY7"/>
<evidence type="ECO:0000259" key="1">
    <source>
        <dbReference type="Pfam" id="PF06445"/>
    </source>
</evidence>
<dbReference type="SUPFAM" id="SSF55136">
    <property type="entry name" value="Probable bacterial effector-binding domain"/>
    <property type="match status" value="1"/>
</dbReference>
<accession>A0A627FCY7</accession>
<gene>
    <name evidence="2" type="ORF">F9173_24170</name>
</gene>
<dbReference type="Pfam" id="PF06445">
    <property type="entry name" value="GyrI-like"/>
    <property type="match status" value="1"/>
</dbReference>
<feature type="domain" description="GyrI-like small molecule binding" evidence="1">
    <location>
        <begin position="69"/>
        <end position="169"/>
    </location>
</feature>
<reference evidence="2" key="1">
    <citation type="submission" date="2019-10" db="EMBL/GenBank/DDBJ databases">
        <authorList>
            <consortium name="NARMS: The National Antimicrobial Resistance Monitoring System"/>
        </authorList>
    </citation>
    <scope>NUCLEOTIDE SEQUENCE</scope>
    <source>
        <strain evidence="2">CVM N18S1278</strain>
    </source>
</reference>
<dbReference type="EMBL" id="AALOKV010000030">
    <property type="protein sequence ID" value="EDB7208664.1"/>
    <property type="molecule type" value="Genomic_DNA"/>
</dbReference>
<protein>
    <submittedName>
        <fullName evidence="2">GyrI-like domain-containing protein</fullName>
    </submittedName>
</protein>
<dbReference type="Gene3D" id="3.20.80.10">
    <property type="entry name" value="Regulatory factor, effector binding domain"/>
    <property type="match status" value="1"/>
</dbReference>
<dbReference type="InterPro" id="IPR011256">
    <property type="entry name" value="Reg_factor_effector_dom_sf"/>
</dbReference>
<organism evidence="2">
    <name type="scientific">Salmonella enterica</name>
    <name type="common">Salmonella choleraesuis</name>
    <dbReference type="NCBI Taxonomy" id="28901"/>
    <lineage>
        <taxon>Bacteria</taxon>
        <taxon>Pseudomonadati</taxon>
        <taxon>Pseudomonadota</taxon>
        <taxon>Gammaproteobacteria</taxon>
        <taxon>Enterobacterales</taxon>
        <taxon>Enterobacteriaceae</taxon>
        <taxon>Salmonella</taxon>
    </lineage>
</organism>
<evidence type="ECO:0000313" key="2">
    <source>
        <dbReference type="EMBL" id="EDB7208664.1"/>
    </source>
</evidence>
<name>A0A627FCY7_SALER</name>
<proteinExistence type="predicted"/>